<dbReference type="InterPro" id="IPR027417">
    <property type="entry name" value="P-loop_NTPase"/>
</dbReference>
<dbReference type="PANTHER" id="PTHR30050:SF4">
    <property type="entry name" value="ATP-BINDING PROTEIN RV3427C IN INSERTION SEQUENCE-RELATED"/>
    <property type="match status" value="1"/>
</dbReference>
<dbReference type="GO" id="GO:0005524">
    <property type="term" value="F:ATP binding"/>
    <property type="evidence" value="ECO:0007669"/>
    <property type="project" value="InterPro"/>
</dbReference>
<sequence length="279" mass="31631">MDGLLEIVATVEQKTAANLPRSSADYMENGLLYCGKCHTPKEFRGNFLGMVKVVPCLCRCRSEKLAAEEQQRKAEKRQARIRQHRRASFLESDMQHWNFAADDGADPRIMRAAKNYVGNFTQFREQGKGLLLYGGVGTGKTFAAACIANALIDSGRTCLMTNFARVLNTLWSIEEKQTYIDSFNQFDLLVLDDLGAERRSEYAQEQVFNVIDARYRAKLPMIITTNLSIDEIKKPDSIGNSRIYDRVLEMCHPVEVTGKSRRRQKVAADFRSMNELLGL</sequence>
<dbReference type="CDD" id="cd00009">
    <property type="entry name" value="AAA"/>
    <property type="match status" value="1"/>
</dbReference>
<keyword evidence="2" id="KW-0378">Hydrolase</keyword>
<reference evidence="2" key="1">
    <citation type="journal article" date="2021" name="Proc. Natl. Acad. Sci. U.S.A.">
        <title>A Catalog of Tens of Thousands of Viruses from Human Metagenomes Reveals Hidden Associations with Chronic Diseases.</title>
        <authorList>
            <person name="Tisza M.J."/>
            <person name="Buck C.B."/>
        </authorList>
    </citation>
    <scope>NUCLEOTIDE SEQUENCE</scope>
    <source>
        <strain evidence="2">Ct8wU2</strain>
    </source>
</reference>
<keyword evidence="2" id="KW-0347">Helicase</keyword>
<dbReference type="Pfam" id="PF01695">
    <property type="entry name" value="IstB_IS21"/>
    <property type="match status" value="1"/>
</dbReference>
<evidence type="ECO:0000259" key="1">
    <source>
        <dbReference type="SMART" id="SM00382"/>
    </source>
</evidence>
<dbReference type="SMART" id="SM00382">
    <property type="entry name" value="AAA"/>
    <property type="match status" value="1"/>
</dbReference>
<accession>A0A8S5SXY2</accession>
<protein>
    <submittedName>
        <fullName evidence="2">Replicative helicase</fullName>
    </submittedName>
</protein>
<dbReference type="GO" id="GO:0006260">
    <property type="term" value="P:DNA replication"/>
    <property type="evidence" value="ECO:0007669"/>
    <property type="project" value="TreeGrafter"/>
</dbReference>
<dbReference type="InterPro" id="IPR003593">
    <property type="entry name" value="AAA+_ATPase"/>
</dbReference>
<evidence type="ECO:0000313" key="2">
    <source>
        <dbReference type="EMBL" id="DAF55752.1"/>
    </source>
</evidence>
<feature type="domain" description="AAA+ ATPase" evidence="1">
    <location>
        <begin position="126"/>
        <end position="254"/>
    </location>
</feature>
<keyword evidence="2" id="KW-0547">Nucleotide-binding</keyword>
<dbReference type="NCBIfam" id="NF005992">
    <property type="entry name" value="PRK08116.1"/>
    <property type="match status" value="1"/>
</dbReference>
<proteinExistence type="predicted"/>
<dbReference type="InterPro" id="IPR002611">
    <property type="entry name" value="IstB_ATP-bd"/>
</dbReference>
<dbReference type="SUPFAM" id="SSF52540">
    <property type="entry name" value="P-loop containing nucleoside triphosphate hydrolases"/>
    <property type="match status" value="1"/>
</dbReference>
<dbReference type="Gene3D" id="3.40.50.300">
    <property type="entry name" value="P-loop containing nucleotide triphosphate hydrolases"/>
    <property type="match status" value="1"/>
</dbReference>
<dbReference type="EMBL" id="BK032699">
    <property type="protein sequence ID" value="DAF55752.1"/>
    <property type="molecule type" value="Genomic_DNA"/>
</dbReference>
<keyword evidence="2" id="KW-0067">ATP-binding</keyword>
<dbReference type="GO" id="GO:0004386">
    <property type="term" value="F:helicase activity"/>
    <property type="evidence" value="ECO:0007669"/>
    <property type="project" value="UniProtKB-KW"/>
</dbReference>
<organism evidence="2">
    <name type="scientific">Siphoviridae sp. ct8wU2</name>
    <dbReference type="NCBI Taxonomy" id="2827791"/>
    <lineage>
        <taxon>Viruses</taxon>
        <taxon>Duplodnaviria</taxon>
        <taxon>Heunggongvirae</taxon>
        <taxon>Uroviricota</taxon>
        <taxon>Caudoviricetes</taxon>
    </lineage>
</organism>
<dbReference type="PANTHER" id="PTHR30050">
    <property type="entry name" value="CHROMOSOMAL REPLICATION INITIATOR PROTEIN DNAA"/>
    <property type="match status" value="1"/>
</dbReference>
<name>A0A8S5SXY2_9CAUD</name>